<name>A0A2I8VR61_9EURY</name>
<protein>
    <submittedName>
        <fullName evidence="2">Uncharacterized protein</fullName>
    </submittedName>
</protein>
<gene>
    <name evidence="2" type="ORF">C2R22_22950</name>
</gene>
<dbReference type="KEGG" id="srub:C2R22_22950"/>
<sequence>MPAKTDYSRKTKWKTEPYRGERSIGGNFVYSGENLLDKHLFVHRVAPGGFDWGPDASDEKACQLAIALLAPYKGVDYAVEHHHLFAENFVRRELTDDTWEIKRSDFRSPDYVRAIDGRDYPANTAPSPEAMPALENVDLDAITYAEEIALTEKFDDVLWPSGNRRDNLRRLLAIWNGEEDPSTDSISSSTLYRVPGLSIPSNARSTLVREFDTMGDLAGWICFGRHHERLNGISKATAKKLTAARPGLVQYFGGEEYIPEHGGREMTLSEATGGESAQQTFRSALADGDDA</sequence>
<dbReference type="GeneID" id="35595016"/>
<accession>A0A2I8VR61</accession>
<dbReference type="Pfam" id="PF19663">
    <property type="entry name" value="DUF6166"/>
    <property type="match status" value="1"/>
</dbReference>
<keyword evidence="3" id="KW-1185">Reference proteome</keyword>
<keyword evidence="2" id="KW-0614">Plasmid</keyword>
<geneLocation type="plasmid" evidence="2">
    <name>unnamed2</name>
</geneLocation>
<dbReference type="RefSeq" id="WP_103428084.1">
    <property type="nucleotide sequence ID" value="NZ_CP026311.1"/>
</dbReference>
<proteinExistence type="predicted"/>
<reference evidence="2 3" key="1">
    <citation type="submission" date="2018-01" db="EMBL/GenBank/DDBJ databases">
        <title>Complete genome sequence of Salinigranum rubrum GX10T, an extremely halophilic archaeon isolated from a marine solar saltern.</title>
        <authorList>
            <person name="Han S."/>
        </authorList>
    </citation>
    <scope>NUCLEOTIDE SEQUENCE [LARGE SCALE GENOMIC DNA]</scope>
    <source>
        <strain evidence="2 3">GX10</strain>
        <plasmid evidence="3">Plasmid unnamed2</plasmid>
    </source>
</reference>
<dbReference type="InterPro" id="IPR046164">
    <property type="entry name" value="DUF6166"/>
</dbReference>
<dbReference type="Proteomes" id="UP000236584">
    <property type="component" value="Plasmid unnamed2"/>
</dbReference>
<evidence type="ECO:0000313" key="3">
    <source>
        <dbReference type="Proteomes" id="UP000236584"/>
    </source>
</evidence>
<feature type="region of interest" description="Disordered" evidence="1">
    <location>
        <begin position="269"/>
        <end position="291"/>
    </location>
</feature>
<dbReference type="AlphaFoldDB" id="A0A2I8VR61"/>
<dbReference type="OrthoDB" id="333675at2157"/>
<organism evidence="2 3">
    <name type="scientific">Salinigranum rubrum</name>
    <dbReference type="NCBI Taxonomy" id="755307"/>
    <lineage>
        <taxon>Archaea</taxon>
        <taxon>Methanobacteriati</taxon>
        <taxon>Methanobacteriota</taxon>
        <taxon>Stenosarchaea group</taxon>
        <taxon>Halobacteria</taxon>
        <taxon>Halobacteriales</taxon>
        <taxon>Haloferacaceae</taxon>
        <taxon>Salinigranum</taxon>
    </lineage>
</organism>
<dbReference type="EMBL" id="CP026311">
    <property type="protein sequence ID" value="AUV84402.1"/>
    <property type="molecule type" value="Genomic_DNA"/>
</dbReference>
<evidence type="ECO:0000313" key="2">
    <source>
        <dbReference type="EMBL" id="AUV84402.1"/>
    </source>
</evidence>
<evidence type="ECO:0000256" key="1">
    <source>
        <dbReference type="SAM" id="MobiDB-lite"/>
    </source>
</evidence>